<evidence type="ECO:0000313" key="1">
    <source>
        <dbReference type="EMBL" id="GAJ18225.1"/>
    </source>
</evidence>
<feature type="non-terminal residue" evidence="1">
    <location>
        <position position="1"/>
    </location>
</feature>
<proteinExistence type="predicted"/>
<reference evidence="1" key="1">
    <citation type="journal article" date="2014" name="Front. Microbiol.">
        <title>High frequency of phylogenetically diverse reductive dehalogenase-homologous genes in deep subseafloor sedimentary metagenomes.</title>
        <authorList>
            <person name="Kawai M."/>
            <person name="Futagami T."/>
            <person name="Toyoda A."/>
            <person name="Takaki Y."/>
            <person name="Nishi S."/>
            <person name="Hori S."/>
            <person name="Arai W."/>
            <person name="Tsubouchi T."/>
            <person name="Morono Y."/>
            <person name="Uchiyama I."/>
            <person name="Ito T."/>
            <person name="Fujiyama A."/>
            <person name="Inagaki F."/>
            <person name="Takami H."/>
        </authorList>
    </citation>
    <scope>NUCLEOTIDE SEQUENCE</scope>
    <source>
        <strain evidence="1">Expedition CK06-06</strain>
    </source>
</reference>
<feature type="non-terminal residue" evidence="1">
    <location>
        <position position="41"/>
    </location>
</feature>
<organism evidence="1">
    <name type="scientific">marine sediment metagenome</name>
    <dbReference type="NCBI Taxonomy" id="412755"/>
    <lineage>
        <taxon>unclassified sequences</taxon>
        <taxon>metagenomes</taxon>
        <taxon>ecological metagenomes</taxon>
    </lineage>
</organism>
<name>X1VZC7_9ZZZZ</name>
<protein>
    <submittedName>
        <fullName evidence="1">Uncharacterized protein</fullName>
    </submittedName>
</protein>
<accession>X1VZC7</accession>
<sequence>VMYDIWDCKADEMIKGDNLRTINSITKDTYKDIDGFIHYVF</sequence>
<gene>
    <name evidence="1" type="ORF">S12H4_63435</name>
</gene>
<dbReference type="EMBL" id="BARW01043171">
    <property type="protein sequence ID" value="GAJ18225.1"/>
    <property type="molecule type" value="Genomic_DNA"/>
</dbReference>
<comment type="caution">
    <text evidence="1">The sequence shown here is derived from an EMBL/GenBank/DDBJ whole genome shotgun (WGS) entry which is preliminary data.</text>
</comment>
<dbReference type="AlphaFoldDB" id="X1VZC7"/>